<dbReference type="EMBL" id="HG994372">
    <property type="protein sequence ID" value="CAF2108882.1"/>
    <property type="molecule type" value="Genomic_DNA"/>
</dbReference>
<proteinExistence type="predicted"/>
<gene>
    <name evidence="1" type="ORF">DARMORV10_C08P16970.1</name>
</gene>
<reference evidence="1" key="1">
    <citation type="submission" date="2021-01" db="EMBL/GenBank/DDBJ databases">
        <authorList>
            <consortium name="Genoscope - CEA"/>
            <person name="William W."/>
        </authorList>
    </citation>
    <scope>NUCLEOTIDE SEQUENCE</scope>
</reference>
<protein>
    <submittedName>
        <fullName evidence="1">(rape) hypothetical protein</fullName>
    </submittedName>
</protein>
<dbReference type="AlphaFoldDB" id="A0A816UGR2"/>
<dbReference type="Proteomes" id="UP001295469">
    <property type="component" value="Chromosome C08"/>
</dbReference>
<organism evidence="1">
    <name type="scientific">Brassica napus</name>
    <name type="common">Rape</name>
    <dbReference type="NCBI Taxonomy" id="3708"/>
    <lineage>
        <taxon>Eukaryota</taxon>
        <taxon>Viridiplantae</taxon>
        <taxon>Streptophyta</taxon>
        <taxon>Embryophyta</taxon>
        <taxon>Tracheophyta</taxon>
        <taxon>Spermatophyta</taxon>
        <taxon>Magnoliopsida</taxon>
        <taxon>eudicotyledons</taxon>
        <taxon>Gunneridae</taxon>
        <taxon>Pentapetalae</taxon>
        <taxon>rosids</taxon>
        <taxon>malvids</taxon>
        <taxon>Brassicales</taxon>
        <taxon>Brassicaceae</taxon>
        <taxon>Brassiceae</taxon>
        <taxon>Brassica</taxon>
    </lineage>
</organism>
<name>A0A816UGR2_BRANA</name>
<evidence type="ECO:0000313" key="1">
    <source>
        <dbReference type="EMBL" id="CAF2108882.1"/>
    </source>
</evidence>
<sequence length="59" mass="6773">MSRAWPNLLHVAVSGAAHFVPNSDRQSCKLNSRSPESDRRLFLVKRLAPLVMLLNRYPR</sequence>
<accession>A0A816UGR2</accession>